<accession>A0ABP0DCQ9</accession>
<reference evidence="2 3" key="1">
    <citation type="submission" date="2024-01" db="EMBL/GenBank/DDBJ databases">
        <authorList>
            <person name="Allen C."/>
            <person name="Tagirdzhanova G."/>
        </authorList>
    </citation>
    <scope>NUCLEOTIDE SEQUENCE [LARGE SCALE GENOMIC DNA]</scope>
    <source>
        <strain evidence="2 3">CBS 119000</strain>
    </source>
</reference>
<keyword evidence="3" id="KW-1185">Reference proteome</keyword>
<organism evidence="2 3">
    <name type="scientific">Sporothrix epigloea</name>
    <dbReference type="NCBI Taxonomy" id="1892477"/>
    <lineage>
        <taxon>Eukaryota</taxon>
        <taxon>Fungi</taxon>
        <taxon>Dikarya</taxon>
        <taxon>Ascomycota</taxon>
        <taxon>Pezizomycotina</taxon>
        <taxon>Sordariomycetes</taxon>
        <taxon>Sordariomycetidae</taxon>
        <taxon>Ophiostomatales</taxon>
        <taxon>Ophiostomataceae</taxon>
        <taxon>Sporothrix</taxon>
    </lineage>
</organism>
<proteinExistence type="predicted"/>
<name>A0ABP0DCQ9_9PEZI</name>
<comment type="caution">
    <text evidence="2">The sequence shown here is derived from an EMBL/GenBank/DDBJ whole genome shotgun (WGS) entry which is preliminary data.</text>
</comment>
<protein>
    <submittedName>
        <fullName evidence="2">Uncharacterized protein</fullName>
    </submittedName>
</protein>
<dbReference type="Proteomes" id="UP001642502">
    <property type="component" value="Unassembled WGS sequence"/>
</dbReference>
<gene>
    <name evidence="2" type="ORF">SEPCBS119000_001808</name>
</gene>
<feature type="region of interest" description="Disordered" evidence="1">
    <location>
        <begin position="64"/>
        <end position="99"/>
    </location>
</feature>
<feature type="compositionally biased region" description="Low complexity" evidence="1">
    <location>
        <begin position="87"/>
        <end position="99"/>
    </location>
</feature>
<dbReference type="EMBL" id="CAWUON010000015">
    <property type="protein sequence ID" value="CAK7266018.1"/>
    <property type="molecule type" value="Genomic_DNA"/>
</dbReference>
<evidence type="ECO:0000256" key="1">
    <source>
        <dbReference type="SAM" id="MobiDB-lite"/>
    </source>
</evidence>
<sequence>MAPAIPKLSGSSTFKPWWENFTRVIRMKRIVSFLLDPDTTIEEAEDSYAKYGYASLTASAPPSAASLAAPAPPSAGGSRRTTRGSSANTAPAVQAAAPPDAELVRKRRAEFIAAIEKVTEMLYDSVDTELFKNFTNGEDTKQMIHRLKILHEPKPGVVAATVEAEYVALMRTASFKNLGEWIDKWGRIMQTKIAEKDAAMKQLPGS</sequence>
<evidence type="ECO:0000313" key="3">
    <source>
        <dbReference type="Proteomes" id="UP001642502"/>
    </source>
</evidence>
<evidence type="ECO:0000313" key="2">
    <source>
        <dbReference type="EMBL" id="CAK7266018.1"/>
    </source>
</evidence>